<proteinExistence type="inferred from homology"/>
<protein>
    <submittedName>
        <fullName evidence="4">Uncharacterized protein</fullName>
    </submittedName>
</protein>
<comment type="caution">
    <text evidence="4">The sequence shown here is derived from an EMBL/GenBank/DDBJ whole genome shotgun (WGS) entry which is preliminary data.</text>
</comment>
<dbReference type="OrthoDB" id="2993351at2759"/>
<keyword evidence="2" id="KW-0479">Metal-binding</keyword>
<keyword evidence="3" id="KW-0862">Zinc</keyword>
<dbReference type="PANTHER" id="PTHR28620:SF1">
    <property type="entry name" value="CENP-V_GFA DOMAIN-CONTAINING PROTEIN"/>
    <property type="match status" value="1"/>
</dbReference>
<dbReference type="PANTHER" id="PTHR28620">
    <property type="entry name" value="CENTROMERE PROTEIN V"/>
    <property type="match status" value="1"/>
</dbReference>
<dbReference type="AlphaFoldDB" id="A0A5M3Z3G7"/>
<name>A0A5M3Z3G7_ASPTE</name>
<dbReference type="GO" id="GO:0016846">
    <property type="term" value="F:carbon-sulfur lyase activity"/>
    <property type="evidence" value="ECO:0007669"/>
    <property type="project" value="InterPro"/>
</dbReference>
<gene>
    <name evidence="4" type="ORF">ATEIFO6365_0005061800</name>
</gene>
<sequence>MAQSKDAENKDLVDLSAHVSYEGSCHCKAVRFSARLRSPLSESTVVSCNCSYCHIAGSLLVFVDDLEIHHGASELKEYRFGTRTIQIFFCGSCGANVYNKSLNPKFRHGEHAVNVRLFHGIDLEDIKITKTNGKALHLPPLEETPL</sequence>
<evidence type="ECO:0000313" key="4">
    <source>
        <dbReference type="EMBL" id="GFF16428.1"/>
    </source>
</evidence>
<comment type="similarity">
    <text evidence="1">Belongs to the Gfa family.</text>
</comment>
<dbReference type="GO" id="GO:0046872">
    <property type="term" value="F:metal ion binding"/>
    <property type="evidence" value="ECO:0007669"/>
    <property type="project" value="UniProtKB-KW"/>
</dbReference>
<dbReference type="InterPro" id="IPR006913">
    <property type="entry name" value="CENP-V/GFA"/>
</dbReference>
<evidence type="ECO:0000256" key="1">
    <source>
        <dbReference type="ARBA" id="ARBA00005495"/>
    </source>
</evidence>
<reference evidence="4 5" key="1">
    <citation type="submission" date="2020-01" db="EMBL/GenBank/DDBJ databases">
        <title>Aspergillus terreus IFO 6365 whole genome shotgun sequence.</title>
        <authorList>
            <person name="Kanamasa S."/>
            <person name="Takahashi H."/>
        </authorList>
    </citation>
    <scope>NUCLEOTIDE SEQUENCE [LARGE SCALE GENOMIC DNA]</scope>
    <source>
        <strain evidence="4 5">IFO 6365</strain>
    </source>
</reference>
<dbReference type="VEuPathDB" id="FungiDB:ATEG_06892"/>
<dbReference type="InterPro" id="IPR011057">
    <property type="entry name" value="Mss4-like_sf"/>
</dbReference>
<evidence type="ECO:0000313" key="5">
    <source>
        <dbReference type="Proteomes" id="UP000452235"/>
    </source>
</evidence>
<accession>A0A5M3Z3G7</accession>
<dbReference type="InterPro" id="IPR052355">
    <property type="entry name" value="CENP-V-like"/>
</dbReference>
<keyword evidence="5" id="KW-1185">Reference proteome</keyword>
<dbReference type="Proteomes" id="UP000452235">
    <property type="component" value="Unassembled WGS sequence"/>
</dbReference>
<dbReference type="PROSITE" id="PS51891">
    <property type="entry name" value="CENP_V_GFA"/>
    <property type="match status" value="1"/>
</dbReference>
<evidence type="ECO:0000256" key="2">
    <source>
        <dbReference type="ARBA" id="ARBA00022723"/>
    </source>
</evidence>
<dbReference type="SUPFAM" id="SSF51316">
    <property type="entry name" value="Mss4-like"/>
    <property type="match status" value="1"/>
</dbReference>
<dbReference type="Pfam" id="PF04828">
    <property type="entry name" value="GFA"/>
    <property type="match status" value="1"/>
</dbReference>
<organism evidence="4 5">
    <name type="scientific">Aspergillus terreus</name>
    <dbReference type="NCBI Taxonomy" id="33178"/>
    <lineage>
        <taxon>Eukaryota</taxon>
        <taxon>Fungi</taxon>
        <taxon>Dikarya</taxon>
        <taxon>Ascomycota</taxon>
        <taxon>Pezizomycotina</taxon>
        <taxon>Eurotiomycetes</taxon>
        <taxon>Eurotiomycetidae</taxon>
        <taxon>Eurotiales</taxon>
        <taxon>Aspergillaceae</taxon>
        <taxon>Aspergillus</taxon>
        <taxon>Aspergillus subgen. Circumdati</taxon>
    </lineage>
</organism>
<dbReference type="EMBL" id="BLJY01000005">
    <property type="protein sequence ID" value="GFF16428.1"/>
    <property type="molecule type" value="Genomic_DNA"/>
</dbReference>
<evidence type="ECO:0000256" key="3">
    <source>
        <dbReference type="ARBA" id="ARBA00022833"/>
    </source>
</evidence>
<dbReference type="Gene3D" id="2.170.150.70">
    <property type="match status" value="1"/>
</dbReference>